<evidence type="ECO:0000313" key="3">
    <source>
        <dbReference type="EMBL" id="MCF2949085.1"/>
    </source>
</evidence>
<dbReference type="InterPro" id="IPR022742">
    <property type="entry name" value="Hydrolase_4"/>
</dbReference>
<dbReference type="RefSeq" id="WP_235313149.1">
    <property type="nucleotide sequence ID" value="NZ_JAKGAS010000007.1"/>
</dbReference>
<dbReference type="Pfam" id="PF12146">
    <property type="entry name" value="Hydrolase_4"/>
    <property type="match status" value="1"/>
</dbReference>
<dbReference type="Gene3D" id="3.40.50.1820">
    <property type="entry name" value="alpha/beta hydrolase"/>
    <property type="match status" value="1"/>
</dbReference>
<comment type="caution">
    <text evidence="3">The sequence shown here is derived from an EMBL/GenBank/DDBJ whole genome shotgun (WGS) entry which is preliminary data.</text>
</comment>
<gene>
    <name evidence="3" type="ORF">L0668_13265</name>
</gene>
<dbReference type="Proteomes" id="UP001521137">
    <property type="component" value="Unassembled WGS sequence"/>
</dbReference>
<dbReference type="PANTHER" id="PTHR43265">
    <property type="entry name" value="ESTERASE ESTD"/>
    <property type="match status" value="1"/>
</dbReference>
<feature type="chain" id="PRO_5046427198" evidence="1">
    <location>
        <begin position="33"/>
        <end position="467"/>
    </location>
</feature>
<sequence>MFKSYICKQSRKPIPMWLFMLMLVLWVTDSKANPDWTQDWTGKLNITPEMSLTLILHIKQKDGNYLATLDSVEQGAMGIAASHTNIKNQHFLFRFSSIGAQFKGEYQGGELVGTFSQGGGKLPLSLTPLTPELKQQVAEANARPQEPQAPYPYIEEEVSYTHVKQNFSFAGTLTKPKGNSPFAAAILVSGSGPQDRDSNLMNHKPFKVIADHLTRLGYAVLRTDDRGTGKSGGKFDNATINDFSFDVESAFNYLSQRKDIEASKIGLIGHSEGGMTAPIFAARQPKVAYIIMLAGLGVSGTELWATQQKELGLASGMTDGAAIYNLQYKAATMAANHATEADLKTLFSTIPGANEQLLSTMSKMLTSPWGQSFTSYQPAEILKQLNMPLLAINGDLDIQVNGQANLAGIQKIMTKSQNKDVTITLLPGLNHLFQKAKTGHVIEYAQINETINKVALDTLSQWLITRF</sequence>
<feature type="domain" description="Serine aminopeptidase S33" evidence="2">
    <location>
        <begin position="208"/>
        <end position="432"/>
    </location>
</feature>
<proteinExistence type="predicted"/>
<accession>A0ABS9D827</accession>
<dbReference type="InterPro" id="IPR053145">
    <property type="entry name" value="AB_hydrolase_Est10"/>
</dbReference>
<protein>
    <submittedName>
        <fullName evidence="3">Lysophospholipase</fullName>
    </submittedName>
</protein>
<dbReference type="SUPFAM" id="SSF53474">
    <property type="entry name" value="alpha/beta-Hydrolases"/>
    <property type="match status" value="1"/>
</dbReference>
<name>A0ABS9D827_9ALTE</name>
<keyword evidence="1" id="KW-0732">Signal</keyword>
<evidence type="ECO:0000313" key="4">
    <source>
        <dbReference type="Proteomes" id="UP001521137"/>
    </source>
</evidence>
<dbReference type="InterPro" id="IPR029058">
    <property type="entry name" value="AB_hydrolase_fold"/>
</dbReference>
<organism evidence="3 4">
    <name type="scientific">Paraglaciecola algarum</name>
    <dbReference type="NCBI Taxonomy" id="3050085"/>
    <lineage>
        <taxon>Bacteria</taxon>
        <taxon>Pseudomonadati</taxon>
        <taxon>Pseudomonadota</taxon>
        <taxon>Gammaproteobacteria</taxon>
        <taxon>Alteromonadales</taxon>
        <taxon>Alteromonadaceae</taxon>
        <taxon>Paraglaciecola</taxon>
    </lineage>
</organism>
<evidence type="ECO:0000256" key="1">
    <source>
        <dbReference type="SAM" id="SignalP"/>
    </source>
</evidence>
<dbReference type="PANTHER" id="PTHR43265:SF1">
    <property type="entry name" value="ESTERASE ESTD"/>
    <property type="match status" value="1"/>
</dbReference>
<keyword evidence="4" id="KW-1185">Reference proteome</keyword>
<dbReference type="EMBL" id="JAKGAS010000007">
    <property type="protein sequence ID" value="MCF2949085.1"/>
    <property type="molecule type" value="Genomic_DNA"/>
</dbReference>
<reference evidence="3 4" key="1">
    <citation type="submission" date="2022-01" db="EMBL/GenBank/DDBJ databases">
        <title>Paraglaciecola sp. G1-23.</title>
        <authorList>
            <person name="Jin M.S."/>
            <person name="Han D.M."/>
            <person name="Kim H.M."/>
            <person name="Jeon C.O."/>
        </authorList>
    </citation>
    <scope>NUCLEOTIDE SEQUENCE [LARGE SCALE GENOMIC DNA]</scope>
    <source>
        <strain evidence="3 4">G1-23</strain>
    </source>
</reference>
<feature type="signal peptide" evidence="1">
    <location>
        <begin position="1"/>
        <end position="32"/>
    </location>
</feature>
<evidence type="ECO:0000259" key="2">
    <source>
        <dbReference type="Pfam" id="PF12146"/>
    </source>
</evidence>